<organism evidence="1 2">
    <name type="scientific">Linum trigynum</name>
    <dbReference type="NCBI Taxonomy" id="586398"/>
    <lineage>
        <taxon>Eukaryota</taxon>
        <taxon>Viridiplantae</taxon>
        <taxon>Streptophyta</taxon>
        <taxon>Embryophyta</taxon>
        <taxon>Tracheophyta</taxon>
        <taxon>Spermatophyta</taxon>
        <taxon>Magnoliopsida</taxon>
        <taxon>eudicotyledons</taxon>
        <taxon>Gunneridae</taxon>
        <taxon>Pentapetalae</taxon>
        <taxon>rosids</taxon>
        <taxon>fabids</taxon>
        <taxon>Malpighiales</taxon>
        <taxon>Linaceae</taxon>
        <taxon>Linum</taxon>
    </lineage>
</organism>
<keyword evidence="2" id="KW-1185">Reference proteome</keyword>
<sequence>MTQNTGRKNVRKARDIGKCVADASTEDTKEGRKKTKTTTLTESIVFSPHSLIQEDCARRMLHELSGKLLVPTKYTDAEDPSKRYWVGTIARFFWSKASVGLSQIGMTNEKLHMANLRGGVEAEKL</sequence>
<accession>A0AAV2GBZ0</accession>
<name>A0AAV2GBZ0_9ROSI</name>
<reference evidence="1 2" key="1">
    <citation type="submission" date="2024-04" db="EMBL/GenBank/DDBJ databases">
        <authorList>
            <person name="Fracassetti M."/>
        </authorList>
    </citation>
    <scope>NUCLEOTIDE SEQUENCE [LARGE SCALE GENOMIC DNA]</scope>
</reference>
<proteinExistence type="predicted"/>
<gene>
    <name evidence="1" type="ORF">LTRI10_LOCUS47854</name>
</gene>
<evidence type="ECO:0000313" key="1">
    <source>
        <dbReference type="EMBL" id="CAL1408243.1"/>
    </source>
</evidence>
<dbReference type="AlphaFoldDB" id="A0AAV2GBZ0"/>
<protein>
    <submittedName>
        <fullName evidence="1">Uncharacterized protein</fullName>
    </submittedName>
</protein>
<dbReference type="Proteomes" id="UP001497516">
    <property type="component" value="Chromosome 8"/>
</dbReference>
<evidence type="ECO:0000313" key="2">
    <source>
        <dbReference type="Proteomes" id="UP001497516"/>
    </source>
</evidence>
<dbReference type="EMBL" id="OZ034821">
    <property type="protein sequence ID" value="CAL1408243.1"/>
    <property type="molecule type" value="Genomic_DNA"/>
</dbReference>